<dbReference type="PANTHER" id="PTHR36223:SF1">
    <property type="entry name" value="TRANSCRIPTION ELONGATION FACTOR EAF N-TERMINAL DOMAIN-CONTAINING PROTEIN"/>
    <property type="match status" value="1"/>
</dbReference>
<comment type="caution">
    <text evidence="3">The sequence shown here is derived from an EMBL/GenBank/DDBJ whole genome shotgun (WGS) entry which is preliminary data.</text>
</comment>
<protein>
    <recommendedName>
        <fullName evidence="2">DUF7918 domain-containing protein</fullName>
    </recommendedName>
</protein>
<organism evidence="3 4">
    <name type="scientific">Hortaea werneckii EXF-2000</name>
    <dbReference type="NCBI Taxonomy" id="1157616"/>
    <lineage>
        <taxon>Eukaryota</taxon>
        <taxon>Fungi</taxon>
        <taxon>Dikarya</taxon>
        <taxon>Ascomycota</taxon>
        <taxon>Pezizomycotina</taxon>
        <taxon>Dothideomycetes</taxon>
        <taxon>Dothideomycetidae</taxon>
        <taxon>Mycosphaerellales</taxon>
        <taxon>Teratosphaeriaceae</taxon>
        <taxon>Hortaea</taxon>
    </lineage>
</organism>
<dbReference type="InterPro" id="IPR057678">
    <property type="entry name" value="DUF7918"/>
</dbReference>
<gene>
    <name evidence="3" type="ORF">BTJ68_09359</name>
</gene>
<sequence>MAIHPNVPGLTVSIDVAGQDLPEYDGGDAQEASSATVVKYIEAISGAEFGIAFRFDNHVFPFADHAIAVSVFCDGNGASRKLFAPKTTVSGARNFIRDHVEERMNGDNVYRALMFSDLETSDADVNKGIFGKLKTLGMIVVKWHRGRVVPYRRRLAPPPFAGASLAGGRVPEKNLKGQAITHQTTYGRDVKRQGVPSFDVESIGEPFATFEFRYRSHAALQSIGLLPRSPSPIPLEDRNIDELNLEETRELLRRQQRQRESSEVAIKREIKRERIEFEDDDDDGDDIEIVNRPEKKPHLDVDDAGTEVVDLCGDD</sequence>
<dbReference type="Pfam" id="PF25534">
    <property type="entry name" value="DUF7918"/>
    <property type="match status" value="1"/>
</dbReference>
<proteinExistence type="predicted"/>
<dbReference type="AlphaFoldDB" id="A0A1Z5T248"/>
<name>A0A1Z5T248_HORWE</name>
<evidence type="ECO:0000259" key="2">
    <source>
        <dbReference type="Pfam" id="PF25534"/>
    </source>
</evidence>
<dbReference type="VEuPathDB" id="FungiDB:BTJ68_09359"/>
<accession>A0A1Z5T248</accession>
<keyword evidence="4" id="KW-1185">Reference proteome</keyword>
<dbReference type="STRING" id="1157616.A0A1Z5T248"/>
<dbReference type="InParanoid" id="A0A1Z5T248"/>
<dbReference type="Proteomes" id="UP000194280">
    <property type="component" value="Unassembled WGS sequence"/>
</dbReference>
<evidence type="ECO:0000256" key="1">
    <source>
        <dbReference type="SAM" id="MobiDB-lite"/>
    </source>
</evidence>
<dbReference type="OrthoDB" id="3364132at2759"/>
<dbReference type="EMBL" id="MUNK01000148">
    <property type="protein sequence ID" value="OTA29498.1"/>
    <property type="molecule type" value="Genomic_DNA"/>
</dbReference>
<feature type="compositionally biased region" description="Basic and acidic residues" evidence="1">
    <location>
        <begin position="289"/>
        <end position="300"/>
    </location>
</feature>
<dbReference type="PANTHER" id="PTHR36223">
    <property type="entry name" value="BETA-LACTAMASE-TYPE TRANSPEPTIDASE FOLD DOMAIN CONTAINING PROTEIN"/>
    <property type="match status" value="1"/>
</dbReference>
<evidence type="ECO:0000313" key="3">
    <source>
        <dbReference type="EMBL" id="OTA29498.1"/>
    </source>
</evidence>
<feature type="region of interest" description="Disordered" evidence="1">
    <location>
        <begin position="277"/>
        <end position="300"/>
    </location>
</feature>
<evidence type="ECO:0000313" key="4">
    <source>
        <dbReference type="Proteomes" id="UP000194280"/>
    </source>
</evidence>
<feature type="compositionally biased region" description="Acidic residues" evidence="1">
    <location>
        <begin position="277"/>
        <end position="288"/>
    </location>
</feature>
<reference evidence="3 4" key="1">
    <citation type="submission" date="2017-01" db="EMBL/GenBank/DDBJ databases">
        <title>The recent genome duplication of the halophilic yeast Hortaea werneckii: insights from long-read sequencing.</title>
        <authorList>
            <person name="Sinha S."/>
            <person name="Flibotte S."/>
            <person name="Neira M."/>
            <person name="Lenassi M."/>
            <person name="Gostincar C."/>
            <person name="Stajich J.E."/>
            <person name="Nislow C.E."/>
        </authorList>
    </citation>
    <scope>NUCLEOTIDE SEQUENCE [LARGE SCALE GENOMIC DNA]</scope>
    <source>
        <strain evidence="3 4">EXF-2000</strain>
    </source>
</reference>
<feature type="domain" description="DUF7918" evidence="2">
    <location>
        <begin position="9"/>
        <end position="229"/>
    </location>
</feature>